<dbReference type="GO" id="GO:0003796">
    <property type="term" value="F:lysozyme activity"/>
    <property type="evidence" value="ECO:0007669"/>
    <property type="project" value="InterPro"/>
</dbReference>
<dbReference type="PANTHER" id="PTHR34135:SF2">
    <property type="entry name" value="LYSOZYME"/>
    <property type="match status" value="1"/>
</dbReference>
<dbReference type="InterPro" id="IPR002053">
    <property type="entry name" value="Glyco_hydro_25"/>
</dbReference>
<name>A0A6L5YRF0_9FIRM</name>
<accession>A0A6L5YRF0</accession>
<dbReference type="InterPro" id="IPR017853">
    <property type="entry name" value="GH"/>
</dbReference>
<proteinExistence type="inferred from homology"/>
<gene>
    <name evidence="2" type="ORF">FYJ75_08450</name>
</gene>
<keyword evidence="3" id="KW-1185">Reference proteome</keyword>
<comment type="similarity">
    <text evidence="1">Belongs to the glycosyl hydrolase 25 family.</text>
</comment>
<reference evidence="2 3" key="1">
    <citation type="submission" date="2019-08" db="EMBL/GenBank/DDBJ databases">
        <title>In-depth cultivation of the pig gut microbiome towards novel bacterial diversity and tailored functional studies.</title>
        <authorList>
            <person name="Wylensek D."/>
            <person name="Hitch T.C.A."/>
            <person name="Clavel T."/>
        </authorList>
    </citation>
    <scope>NUCLEOTIDE SEQUENCE [LARGE SCALE GENOMIC DNA]</scope>
    <source>
        <strain evidence="2 3">MUC/MUC-530-WT-4D</strain>
    </source>
</reference>
<dbReference type="Proteomes" id="UP000474024">
    <property type="component" value="Unassembled WGS sequence"/>
</dbReference>
<dbReference type="AlphaFoldDB" id="A0A6L5YRF0"/>
<dbReference type="PROSITE" id="PS51904">
    <property type="entry name" value="GLYCOSYL_HYDROL_F25_2"/>
    <property type="match status" value="1"/>
</dbReference>
<dbReference type="GO" id="GO:0016052">
    <property type="term" value="P:carbohydrate catabolic process"/>
    <property type="evidence" value="ECO:0007669"/>
    <property type="project" value="TreeGrafter"/>
</dbReference>
<dbReference type="Pfam" id="PF01183">
    <property type="entry name" value="Glyco_hydro_25"/>
    <property type="match status" value="1"/>
</dbReference>
<dbReference type="CDD" id="cd06414">
    <property type="entry name" value="GH25_LytC-like"/>
    <property type="match status" value="1"/>
</dbReference>
<dbReference type="SUPFAM" id="SSF51445">
    <property type="entry name" value="(Trans)glycosidases"/>
    <property type="match status" value="1"/>
</dbReference>
<evidence type="ECO:0000313" key="2">
    <source>
        <dbReference type="EMBL" id="MST75054.1"/>
    </source>
</evidence>
<dbReference type="EMBL" id="VUNI01000013">
    <property type="protein sequence ID" value="MST75054.1"/>
    <property type="molecule type" value="Genomic_DNA"/>
</dbReference>
<dbReference type="PANTHER" id="PTHR34135">
    <property type="entry name" value="LYSOZYME"/>
    <property type="match status" value="1"/>
</dbReference>
<comment type="caution">
    <text evidence="2">The sequence shown here is derived from an EMBL/GenBank/DDBJ whole genome shotgun (WGS) entry which is preliminary data.</text>
</comment>
<dbReference type="GO" id="GO:0009253">
    <property type="term" value="P:peptidoglycan catabolic process"/>
    <property type="evidence" value="ECO:0007669"/>
    <property type="project" value="InterPro"/>
</dbReference>
<protein>
    <submittedName>
        <fullName evidence="2">Lysozyme</fullName>
    </submittedName>
</protein>
<dbReference type="Gene3D" id="3.20.20.80">
    <property type="entry name" value="Glycosidases"/>
    <property type="match status" value="1"/>
</dbReference>
<sequence>MMNTDRMSDTEQIEETEDNEQMLHYVDAWGEWHDTIIRDDIAKNDYEWTCLKQTENGITYEGDSNYAIRKGIDVSYHQGDIDWKKVKDAGYDFAFIRIAYRGYGEEGQLNADRRALANIEETQATGMDVGVYVFSQAVNEEEADEEARFVIDQLQGRTLELPIVYDPELIRDDEARTDSVTGEQFTANTIAFCERVKAAGYQPMIYSNMVWEADLYDLGKLQSYPVWYADYEQIPQTPYAFRFWQYSEKGTVDGISGDVDLDVEFIRR</sequence>
<evidence type="ECO:0000256" key="1">
    <source>
        <dbReference type="ARBA" id="ARBA00010646"/>
    </source>
</evidence>
<evidence type="ECO:0000313" key="3">
    <source>
        <dbReference type="Proteomes" id="UP000474024"/>
    </source>
</evidence>
<dbReference type="GO" id="GO:0016998">
    <property type="term" value="P:cell wall macromolecule catabolic process"/>
    <property type="evidence" value="ECO:0007669"/>
    <property type="project" value="InterPro"/>
</dbReference>
<organism evidence="2 3">
    <name type="scientific">Roseburia porci</name>
    <dbReference type="NCBI Taxonomy" id="2605790"/>
    <lineage>
        <taxon>Bacteria</taxon>
        <taxon>Bacillati</taxon>
        <taxon>Bacillota</taxon>
        <taxon>Clostridia</taxon>
        <taxon>Lachnospirales</taxon>
        <taxon>Lachnospiraceae</taxon>
        <taxon>Roseburia</taxon>
    </lineage>
</organism>